<dbReference type="EC" id="2.4.1.-" evidence="13"/>
<accession>A0A8J1M811</accession>
<dbReference type="GO" id="GO:0000139">
    <property type="term" value="C:Golgi membrane"/>
    <property type="evidence" value="ECO:0000318"/>
    <property type="project" value="GO_Central"/>
</dbReference>
<dbReference type="AlphaFoldDB" id="A0A8J1M811"/>
<evidence type="ECO:0000256" key="1">
    <source>
        <dbReference type="ARBA" id="ARBA00004323"/>
    </source>
</evidence>
<comment type="similarity">
    <text evidence="3 13">Belongs to the glycosyltransferase 31 family.</text>
</comment>
<dbReference type="Pfam" id="PF01762">
    <property type="entry name" value="Galactosyl_T"/>
    <property type="match status" value="1"/>
</dbReference>
<dbReference type="PANTHER" id="PTHR11214:SF380">
    <property type="entry name" value="HEXOSYLTRANSFERASE"/>
    <property type="match status" value="1"/>
</dbReference>
<gene>
    <name evidence="15" type="primary">b3galt5l.L</name>
</gene>
<dbReference type="CTD" id="108707414"/>
<evidence type="ECO:0000256" key="6">
    <source>
        <dbReference type="ARBA" id="ARBA00022692"/>
    </source>
</evidence>
<dbReference type="Proteomes" id="UP000186698">
    <property type="component" value="Chromosome 2L"/>
</dbReference>
<keyword evidence="8" id="KW-1133">Transmembrane helix</keyword>
<dbReference type="Gene3D" id="3.90.550.50">
    <property type="match status" value="1"/>
</dbReference>
<dbReference type="GO" id="GO:0006629">
    <property type="term" value="P:lipid metabolic process"/>
    <property type="evidence" value="ECO:0007669"/>
    <property type="project" value="UniProtKB-KW"/>
</dbReference>
<evidence type="ECO:0000313" key="14">
    <source>
        <dbReference type="Proteomes" id="UP000186698"/>
    </source>
</evidence>
<keyword evidence="6" id="KW-0812">Transmembrane</keyword>
<dbReference type="GO" id="GO:0006493">
    <property type="term" value="P:protein O-linked glycosylation"/>
    <property type="evidence" value="ECO:0000318"/>
    <property type="project" value="GO_Central"/>
</dbReference>
<keyword evidence="9 13" id="KW-0333">Golgi apparatus</keyword>
<evidence type="ECO:0000313" key="15">
    <source>
        <dbReference type="RefSeq" id="XP_041437471.1"/>
    </source>
</evidence>
<dbReference type="InterPro" id="IPR029044">
    <property type="entry name" value="Nucleotide-diphossugar_trans"/>
</dbReference>
<dbReference type="GO" id="GO:0005783">
    <property type="term" value="C:endoplasmic reticulum"/>
    <property type="evidence" value="ECO:0007669"/>
    <property type="project" value="TreeGrafter"/>
</dbReference>
<dbReference type="SUPFAM" id="SSF53448">
    <property type="entry name" value="Nucleotide-diphospho-sugar transferases"/>
    <property type="match status" value="1"/>
</dbReference>
<dbReference type="FunFam" id="3.90.550.50:FF:000001">
    <property type="entry name" value="Hexosyltransferase"/>
    <property type="match status" value="1"/>
</dbReference>
<dbReference type="InterPro" id="IPR002659">
    <property type="entry name" value="Glyco_trans_31"/>
</dbReference>
<evidence type="ECO:0000256" key="8">
    <source>
        <dbReference type="ARBA" id="ARBA00022989"/>
    </source>
</evidence>
<evidence type="ECO:0000256" key="2">
    <source>
        <dbReference type="ARBA" id="ARBA00004922"/>
    </source>
</evidence>
<comment type="pathway">
    <text evidence="2">Protein modification; protein glycosylation.</text>
</comment>
<evidence type="ECO:0000256" key="12">
    <source>
        <dbReference type="ARBA" id="ARBA00023180"/>
    </source>
</evidence>
<keyword evidence="7" id="KW-0735">Signal-anchor</keyword>
<name>A0A8J1M811_XENLA</name>
<dbReference type="GO" id="GO:0008499">
    <property type="term" value="F:N-acetyl-beta-D-glucosaminide beta-(1,3)-galactosyltransferase activity"/>
    <property type="evidence" value="ECO:0000318"/>
    <property type="project" value="GO_Central"/>
</dbReference>
<evidence type="ECO:0000256" key="7">
    <source>
        <dbReference type="ARBA" id="ARBA00022968"/>
    </source>
</evidence>
<protein>
    <recommendedName>
        <fullName evidence="13">Hexosyltransferase</fullName>
        <ecNumber evidence="13">2.4.1.-</ecNumber>
    </recommendedName>
</protein>
<keyword evidence="12" id="KW-0325">Glycoprotein</keyword>
<reference evidence="15" key="1">
    <citation type="submission" date="2025-08" db="UniProtKB">
        <authorList>
            <consortium name="RefSeq"/>
        </authorList>
    </citation>
    <scope>IDENTIFICATION</scope>
    <source>
        <strain evidence="15">J_2021</strain>
        <tissue evidence="15">Erythrocytes</tissue>
    </source>
</reference>
<evidence type="ECO:0000256" key="4">
    <source>
        <dbReference type="ARBA" id="ARBA00022676"/>
    </source>
</evidence>
<dbReference type="GeneID" id="108707414"/>
<evidence type="ECO:0000256" key="10">
    <source>
        <dbReference type="ARBA" id="ARBA00023098"/>
    </source>
</evidence>
<keyword evidence="5" id="KW-0808">Transferase</keyword>
<proteinExistence type="inferred from homology"/>
<keyword evidence="10" id="KW-0443">Lipid metabolism</keyword>
<evidence type="ECO:0000256" key="5">
    <source>
        <dbReference type="ARBA" id="ARBA00022679"/>
    </source>
</evidence>
<dbReference type="OrthoDB" id="2139606at2759"/>
<dbReference type="PANTHER" id="PTHR11214">
    <property type="entry name" value="BETA-1,3-N-ACETYLGLUCOSAMINYLTRANSFERASE"/>
    <property type="match status" value="1"/>
</dbReference>
<keyword evidence="14" id="KW-1185">Reference proteome</keyword>
<dbReference type="RefSeq" id="XP_041437471.1">
    <property type="nucleotide sequence ID" value="XM_041581537.1"/>
</dbReference>
<evidence type="ECO:0000256" key="3">
    <source>
        <dbReference type="ARBA" id="ARBA00008661"/>
    </source>
</evidence>
<evidence type="ECO:0000256" key="13">
    <source>
        <dbReference type="RuleBase" id="RU363063"/>
    </source>
</evidence>
<keyword evidence="4 13" id="KW-0328">Glycosyltransferase</keyword>
<comment type="subcellular location">
    <subcellularLocation>
        <location evidence="1 13">Golgi apparatus membrane</location>
        <topology evidence="1 13">Single-pass type II membrane protein</topology>
    </subcellularLocation>
</comment>
<organism evidence="14 15">
    <name type="scientific">Xenopus laevis</name>
    <name type="common">African clawed frog</name>
    <dbReference type="NCBI Taxonomy" id="8355"/>
    <lineage>
        <taxon>Eukaryota</taxon>
        <taxon>Metazoa</taxon>
        <taxon>Chordata</taxon>
        <taxon>Craniata</taxon>
        <taxon>Vertebrata</taxon>
        <taxon>Euteleostomi</taxon>
        <taxon>Amphibia</taxon>
        <taxon>Batrachia</taxon>
        <taxon>Anura</taxon>
        <taxon>Pipoidea</taxon>
        <taxon>Pipidae</taxon>
        <taxon>Xenopodinae</taxon>
        <taxon>Xenopus</taxon>
        <taxon>Xenopus</taxon>
    </lineage>
</organism>
<evidence type="ECO:0000256" key="9">
    <source>
        <dbReference type="ARBA" id="ARBA00023034"/>
    </source>
</evidence>
<evidence type="ECO:0000256" key="11">
    <source>
        <dbReference type="ARBA" id="ARBA00023136"/>
    </source>
</evidence>
<keyword evidence="11" id="KW-0472">Membrane</keyword>
<sequence>MCYKMARKKLFFAITVMFSVFGVWALVMELNILNYCRICPKTNTYYFIDFEDVNKTFTLLPKVNCKKTRPYLVLLITCTHDEKEARMAIRETWGRRRRIAGKLVSSYFLLGISTYQDLKSEAELVNESSTYNDIIQRPFIDAYYNLTLKTIMGIDWISEHCPETKFVMKTDSDMFINTFYLVQLLEKKNQSSNFFTGFLKLNEYPIRNIFSKWYASEREYPGVKYPPFCSGTGYVFSIDVAQKIYNISMTVPFFKLEDVYLGLCLAILDIHLKELHTEQTFFPEKQTFSACRYSKLVTSHGVKPNENIVYWNLLQRSRAEKCKLELNHMTS</sequence>